<sequence length="614" mass="68931">MAAGNGNNHNQTAEDQWSSLPNDLLSTVYARFASPRDRLRFAAVCTSWHAAALTCPPRSVLPWLMLDPRGGDKTKRVYSPEEGMVLPRIPIPIEAADGRFVGGYEGGWVVSSDFPLGIVNLFSGTQVVYSSEQRRIIRTREQESTGSLLVMRKVIFSAAPTSGGCIIAAITDRHGLALSRAGCPEGRWTTRGFHAEERLTDIAFCNRELYGLMRYRNCLVKFEIGVDEHGAPVLTAVHRLAIPNSPAAYYGGDPDHYGRYIVELRGKLVMAVRRRHRWVPKPCFTVIELVHIDDGHRSMNTHKYMWANMASLGNHALFLGRTCSKAVHVPEGGHIGVKRNHIYYARHRCLRQDDRIPHDAKVFSRDDDGGERVYYKEDNSVYCGGQIIPSIEYYVKGGPQPPQPQTDADVNYNSDDSIDPLFEEWDEAYVADAKADVAEEAAKWGEQPQLPADPDQAAILASLNAQRFRRLKEEQHEFINDGNFEHTIEISRQRAVTEEAGRLLMAVERQKLLELNVQCQAEVCAREEARLAQNEESHRWLASLRGQRRRQAPASSAIMLAPLPDAQRKGIEMGMDAGGKGEERRRGRPVAPQRTWAPILNHRSTNTNQELGRK</sequence>
<dbReference type="Pfam" id="PF03478">
    <property type="entry name" value="Beta-prop_KIB1-4"/>
    <property type="match status" value="1"/>
</dbReference>
<feature type="compositionally biased region" description="Polar residues" evidence="1">
    <location>
        <begin position="602"/>
        <end position="614"/>
    </location>
</feature>
<dbReference type="EMBL" id="JAUUTY010000003">
    <property type="protein sequence ID" value="KAK1670574.1"/>
    <property type="molecule type" value="Genomic_DNA"/>
</dbReference>
<protein>
    <recommendedName>
        <fullName evidence="6">DUF295 domain-containing protein</fullName>
    </recommendedName>
</protein>
<dbReference type="PANTHER" id="PTHR33110">
    <property type="entry name" value="F-BOX/KELCH-REPEAT PROTEIN-RELATED"/>
    <property type="match status" value="1"/>
</dbReference>
<dbReference type="InterPro" id="IPR005174">
    <property type="entry name" value="KIB1-4_b-propeller"/>
</dbReference>
<dbReference type="PANTHER" id="PTHR33110:SF62">
    <property type="entry name" value="DUF295 DOMAIN-CONTAINING PROTEIN"/>
    <property type="match status" value="1"/>
</dbReference>
<evidence type="ECO:0008006" key="6">
    <source>
        <dbReference type="Google" id="ProtNLM"/>
    </source>
</evidence>
<organism evidence="4 5">
    <name type="scientific">Lolium multiflorum</name>
    <name type="common">Italian ryegrass</name>
    <name type="synonym">Lolium perenne subsp. multiflorum</name>
    <dbReference type="NCBI Taxonomy" id="4521"/>
    <lineage>
        <taxon>Eukaryota</taxon>
        <taxon>Viridiplantae</taxon>
        <taxon>Streptophyta</taxon>
        <taxon>Embryophyta</taxon>
        <taxon>Tracheophyta</taxon>
        <taxon>Spermatophyta</taxon>
        <taxon>Magnoliopsida</taxon>
        <taxon>Liliopsida</taxon>
        <taxon>Poales</taxon>
        <taxon>Poaceae</taxon>
        <taxon>BOP clade</taxon>
        <taxon>Pooideae</taxon>
        <taxon>Poodae</taxon>
        <taxon>Poeae</taxon>
        <taxon>Poeae Chloroplast Group 2 (Poeae type)</taxon>
        <taxon>Loliodinae</taxon>
        <taxon>Loliinae</taxon>
        <taxon>Lolium</taxon>
    </lineage>
</organism>
<dbReference type="AlphaFoldDB" id="A0AAD8T729"/>
<dbReference type="SUPFAM" id="SSF81383">
    <property type="entry name" value="F-box domain"/>
    <property type="match status" value="1"/>
</dbReference>
<evidence type="ECO:0000256" key="1">
    <source>
        <dbReference type="SAM" id="MobiDB-lite"/>
    </source>
</evidence>
<gene>
    <name evidence="4" type="ORF">QYE76_058733</name>
</gene>
<accession>A0AAD8T729</accession>
<evidence type="ECO:0000259" key="3">
    <source>
        <dbReference type="Pfam" id="PF12937"/>
    </source>
</evidence>
<proteinExistence type="predicted"/>
<dbReference type="Gene3D" id="1.20.1280.50">
    <property type="match status" value="1"/>
</dbReference>
<keyword evidence="5" id="KW-1185">Reference proteome</keyword>
<name>A0AAD8T729_LOLMU</name>
<dbReference type="Pfam" id="PF12937">
    <property type="entry name" value="F-box-like"/>
    <property type="match status" value="1"/>
</dbReference>
<feature type="region of interest" description="Disordered" evidence="1">
    <location>
        <begin position="568"/>
        <end position="614"/>
    </location>
</feature>
<dbReference type="InterPro" id="IPR001810">
    <property type="entry name" value="F-box_dom"/>
</dbReference>
<evidence type="ECO:0000259" key="2">
    <source>
        <dbReference type="Pfam" id="PF03478"/>
    </source>
</evidence>
<evidence type="ECO:0000313" key="4">
    <source>
        <dbReference type="EMBL" id="KAK1670574.1"/>
    </source>
</evidence>
<feature type="domain" description="KIB1-4 beta-propeller" evidence="2">
    <location>
        <begin position="78"/>
        <end position="363"/>
    </location>
</feature>
<reference evidence="4" key="1">
    <citation type="submission" date="2023-07" db="EMBL/GenBank/DDBJ databases">
        <title>A chromosome-level genome assembly of Lolium multiflorum.</title>
        <authorList>
            <person name="Chen Y."/>
            <person name="Copetti D."/>
            <person name="Kolliker R."/>
            <person name="Studer B."/>
        </authorList>
    </citation>
    <scope>NUCLEOTIDE SEQUENCE</scope>
    <source>
        <strain evidence="4">02402/16</strain>
        <tissue evidence="4">Leaf</tissue>
    </source>
</reference>
<dbReference type="Proteomes" id="UP001231189">
    <property type="component" value="Unassembled WGS sequence"/>
</dbReference>
<dbReference type="InterPro" id="IPR036047">
    <property type="entry name" value="F-box-like_dom_sf"/>
</dbReference>
<feature type="domain" description="F-box" evidence="3">
    <location>
        <begin position="17"/>
        <end position="53"/>
    </location>
</feature>
<evidence type="ECO:0000313" key="5">
    <source>
        <dbReference type="Proteomes" id="UP001231189"/>
    </source>
</evidence>
<comment type="caution">
    <text evidence="4">The sequence shown here is derived from an EMBL/GenBank/DDBJ whole genome shotgun (WGS) entry which is preliminary data.</text>
</comment>